<gene>
    <name evidence="1" type="ORF">JXQ802_LOCUS9118</name>
    <name evidence="2" type="ORF">PYM288_LOCUS9811</name>
</gene>
<dbReference type="AlphaFoldDB" id="A0A813ZZU3"/>
<evidence type="ECO:0000313" key="2">
    <source>
        <dbReference type="EMBL" id="CAF0906899.1"/>
    </source>
</evidence>
<dbReference type="EMBL" id="CAJNOH010000147">
    <property type="protein sequence ID" value="CAF0906899.1"/>
    <property type="molecule type" value="Genomic_DNA"/>
</dbReference>
<evidence type="ECO:0000313" key="4">
    <source>
        <dbReference type="Proteomes" id="UP000663870"/>
    </source>
</evidence>
<evidence type="ECO:0000313" key="1">
    <source>
        <dbReference type="EMBL" id="CAF0900294.1"/>
    </source>
</evidence>
<sequence>MVDVFYSLVDLNKRFNQLVFDPLYIHHLDLTVKTSLVHNSPVDKQIFDQIRTKILPQLHCKVNKITVTSLSMEFIFNTIDYPQLHLLSLVNFQQETLLQYLTNDVIFCRILNDQITHLKVKIKGGIIVKLSNGNEWNLFTLILFFYFLFLQRLTVYNFEPQKNKQHSSTLITFAKVFELNLLFAHIDYVEEFLLEANIRFPRLTILAIKYESLAMVTNNFTNDAAHFNYSQL</sequence>
<organism evidence="2 3">
    <name type="scientific">Rotaria sordida</name>
    <dbReference type="NCBI Taxonomy" id="392033"/>
    <lineage>
        <taxon>Eukaryota</taxon>
        <taxon>Metazoa</taxon>
        <taxon>Spiralia</taxon>
        <taxon>Gnathifera</taxon>
        <taxon>Rotifera</taxon>
        <taxon>Eurotatoria</taxon>
        <taxon>Bdelloidea</taxon>
        <taxon>Philodinida</taxon>
        <taxon>Philodinidae</taxon>
        <taxon>Rotaria</taxon>
    </lineage>
</organism>
<comment type="caution">
    <text evidence="2">The sequence shown here is derived from an EMBL/GenBank/DDBJ whole genome shotgun (WGS) entry which is preliminary data.</text>
</comment>
<protein>
    <submittedName>
        <fullName evidence="2">Uncharacterized protein</fullName>
    </submittedName>
</protein>
<dbReference type="Proteomes" id="UP000663854">
    <property type="component" value="Unassembled WGS sequence"/>
</dbReference>
<proteinExistence type="predicted"/>
<keyword evidence="4" id="KW-1185">Reference proteome</keyword>
<dbReference type="EMBL" id="CAJNOL010000165">
    <property type="protein sequence ID" value="CAF0900294.1"/>
    <property type="molecule type" value="Genomic_DNA"/>
</dbReference>
<accession>A0A813ZZU3</accession>
<name>A0A813ZZU3_9BILA</name>
<evidence type="ECO:0000313" key="3">
    <source>
        <dbReference type="Proteomes" id="UP000663854"/>
    </source>
</evidence>
<reference evidence="2" key="1">
    <citation type="submission" date="2021-02" db="EMBL/GenBank/DDBJ databases">
        <authorList>
            <person name="Nowell W R."/>
        </authorList>
    </citation>
    <scope>NUCLEOTIDE SEQUENCE</scope>
</reference>
<dbReference type="Proteomes" id="UP000663870">
    <property type="component" value="Unassembled WGS sequence"/>
</dbReference>